<dbReference type="GO" id="GO:0055129">
    <property type="term" value="P:L-proline biosynthetic process"/>
    <property type="evidence" value="ECO:0007669"/>
    <property type="project" value="UniProtKB-UniRule"/>
</dbReference>
<evidence type="ECO:0000313" key="10">
    <source>
        <dbReference type="Proteomes" id="UP000309016"/>
    </source>
</evidence>
<dbReference type="InterPro" id="IPR016162">
    <property type="entry name" value="Ald_DH_N"/>
</dbReference>
<dbReference type="PIRSF" id="PIRSF000151">
    <property type="entry name" value="GPR"/>
    <property type="match status" value="1"/>
</dbReference>
<evidence type="ECO:0000259" key="8">
    <source>
        <dbReference type="Pfam" id="PF00171"/>
    </source>
</evidence>
<evidence type="ECO:0000256" key="4">
    <source>
        <dbReference type="ARBA" id="ARBA00022857"/>
    </source>
</evidence>
<dbReference type="AlphaFoldDB" id="A0A5B7WZC7"/>
<name>A0A5B7WZC7_9FLAO</name>
<comment type="pathway">
    <text evidence="1 7">Amino-acid biosynthesis; L-proline biosynthesis; L-glutamate 5-semialdehyde from L-glutamate: step 2/2.</text>
</comment>
<dbReference type="UniPathway" id="UPA00098">
    <property type="reaction ID" value="UER00360"/>
</dbReference>
<dbReference type="Proteomes" id="UP000309016">
    <property type="component" value="Chromosome"/>
</dbReference>
<dbReference type="GO" id="GO:0005737">
    <property type="term" value="C:cytoplasm"/>
    <property type="evidence" value="ECO:0007669"/>
    <property type="project" value="UniProtKB-SubCell"/>
</dbReference>
<sequence>MKLIDTNTKNNVLRSMIQILDRRREEIIKANEDDLEAFGETGGAMYDRLIVNDKKVDGMIQSVKEVMEQEDPVGQEISHRVLESGLDITNKTAPFGTIMIIYESRPDVTIEAAVLAFKANNKIYLKGGKEANHSNKVLVECWHEALKENGLESNWIELLQLNREETQEFLKNPPEKLDLIVPRGGERLIAFVKQHATGAVLVSGRGNNFLYVSKNADFDTAKKVILNAKTDKISGCNALDKVLIDRSLPNYEERLKELQELMKKNQVQILVDEEVSKVLTKEEKIPEENTWYEEFLAMKIVLGSVGNMEEAIEKINKYSGGHSASIISTNKEEAMNFMEQVDSAAVYHNASTRFTDGGQMGVGAELAISTDKLHHRGPLGLKQLVTNKYYVLGEGHVRV</sequence>
<dbReference type="CDD" id="cd07079">
    <property type="entry name" value="ALDH_F18-19_ProA-GPR"/>
    <property type="match status" value="1"/>
</dbReference>
<evidence type="ECO:0000256" key="2">
    <source>
        <dbReference type="ARBA" id="ARBA00022605"/>
    </source>
</evidence>
<gene>
    <name evidence="7" type="primary">proA</name>
    <name evidence="9" type="ORF">FHG64_03785</name>
</gene>
<dbReference type="SUPFAM" id="SSF53720">
    <property type="entry name" value="ALDH-like"/>
    <property type="match status" value="1"/>
</dbReference>
<reference evidence="9 10" key="1">
    <citation type="submission" date="2019-06" db="EMBL/GenBank/DDBJ databases">
        <title>Complete genome sequence of Antarcticibacterium flavum KCTC 52984T from an Antarctic marine sediment.</title>
        <authorList>
            <person name="Lee Y.M."/>
            <person name="Shin S.C."/>
        </authorList>
    </citation>
    <scope>NUCLEOTIDE SEQUENCE [LARGE SCALE GENOMIC DNA]</scope>
    <source>
        <strain evidence="9 10">KCTC 52984</strain>
    </source>
</reference>
<dbReference type="EC" id="1.2.1.41" evidence="7"/>
<comment type="similarity">
    <text evidence="7">Belongs to the gamma-glutamyl phosphate reductase family.</text>
</comment>
<dbReference type="PANTHER" id="PTHR11063:SF8">
    <property type="entry name" value="DELTA-1-PYRROLINE-5-CARBOXYLATE SYNTHASE"/>
    <property type="match status" value="1"/>
</dbReference>
<dbReference type="RefSeq" id="WP_139065170.1">
    <property type="nucleotide sequence ID" value="NZ_CP040812.1"/>
</dbReference>
<evidence type="ECO:0000256" key="3">
    <source>
        <dbReference type="ARBA" id="ARBA00022650"/>
    </source>
</evidence>
<dbReference type="InterPro" id="IPR000965">
    <property type="entry name" value="GPR_dom"/>
</dbReference>
<keyword evidence="5 7" id="KW-0560">Oxidoreductase</keyword>
<keyword evidence="3 7" id="KW-0641">Proline biosynthesis</keyword>
<keyword evidence="7" id="KW-0963">Cytoplasm</keyword>
<dbReference type="InterPro" id="IPR016163">
    <property type="entry name" value="Ald_DH_C"/>
</dbReference>
<dbReference type="OrthoDB" id="9809970at2"/>
<comment type="catalytic activity">
    <reaction evidence="6 7">
        <text>L-glutamate 5-semialdehyde + phosphate + NADP(+) = L-glutamyl 5-phosphate + NADPH + H(+)</text>
        <dbReference type="Rhea" id="RHEA:19541"/>
        <dbReference type="ChEBI" id="CHEBI:15378"/>
        <dbReference type="ChEBI" id="CHEBI:43474"/>
        <dbReference type="ChEBI" id="CHEBI:57783"/>
        <dbReference type="ChEBI" id="CHEBI:58066"/>
        <dbReference type="ChEBI" id="CHEBI:58274"/>
        <dbReference type="ChEBI" id="CHEBI:58349"/>
        <dbReference type="EC" id="1.2.1.41"/>
    </reaction>
</comment>
<evidence type="ECO:0000256" key="1">
    <source>
        <dbReference type="ARBA" id="ARBA00004985"/>
    </source>
</evidence>
<comment type="subcellular location">
    <subcellularLocation>
        <location evidence="7">Cytoplasm</location>
    </subcellularLocation>
</comment>
<organism evidence="9 10">
    <name type="scientific">Antarcticibacterium flavum</name>
    <dbReference type="NCBI Taxonomy" id="2058175"/>
    <lineage>
        <taxon>Bacteria</taxon>
        <taxon>Pseudomonadati</taxon>
        <taxon>Bacteroidota</taxon>
        <taxon>Flavobacteriia</taxon>
        <taxon>Flavobacteriales</taxon>
        <taxon>Flavobacteriaceae</taxon>
        <taxon>Antarcticibacterium</taxon>
    </lineage>
</organism>
<evidence type="ECO:0000256" key="7">
    <source>
        <dbReference type="HAMAP-Rule" id="MF_00412"/>
    </source>
</evidence>
<dbReference type="NCBIfam" id="TIGR00407">
    <property type="entry name" value="proA"/>
    <property type="match status" value="1"/>
</dbReference>
<dbReference type="InterPro" id="IPR012134">
    <property type="entry name" value="Glu-5-SA_DH"/>
</dbReference>
<dbReference type="PANTHER" id="PTHR11063">
    <property type="entry name" value="GLUTAMATE SEMIALDEHYDE DEHYDROGENASE"/>
    <property type="match status" value="1"/>
</dbReference>
<dbReference type="InterPro" id="IPR015590">
    <property type="entry name" value="Aldehyde_DH_dom"/>
</dbReference>
<comment type="function">
    <text evidence="7">Catalyzes the NADPH-dependent reduction of L-glutamate 5-phosphate into L-glutamate 5-semialdehyde and phosphate. The product spontaneously undergoes cyclization to form 1-pyrroline-5-carboxylate.</text>
</comment>
<keyword evidence="10" id="KW-1185">Reference proteome</keyword>
<accession>A0A5B7WZC7</accession>
<dbReference type="KEGG" id="afla:FHG64_03785"/>
<proteinExistence type="inferred from homology"/>
<keyword evidence="4 7" id="KW-0521">NADP</keyword>
<evidence type="ECO:0000313" key="9">
    <source>
        <dbReference type="EMBL" id="QCY68584.1"/>
    </source>
</evidence>
<dbReference type="EMBL" id="CP040812">
    <property type="protein sequence ID" value="QCY68584.1"/>
    <property type="molecule type" value="Genomic_DNA"/>
</dbReference>
<dbReference type="HAMAP" id="MF_00412">
    <property type="entry name" value="ProA"/>
    <property type="match status" value="1"/>
</dbReference>
<dbReference type="Gene3D" id="3.40.309.10">
    <property type="entry name" value="Aldehyde Dehydrogenase, Chain A, domain 2"/>
    <property type="match status" value="1"/>
</dbReference>
<dbReference type="GO" id="GO:0050661">
    <property type="term" value="F:NADP binding"/>
    <property type="evidence" value="ECO:0007669"/>
    <property type="project" value="InterPro"/>
</dbReference>
<feature type="domain" description="Aldehyde dehydrogenase" evidence="8">
    <location>
        <begin position="301"/>
        <end position="356"/>
    </location>
</feature>
<dbReference type="InterPro" id="IPR016161">
    <property type="entry name" value="Ald_DH/histidinol_DH"/>
</dbReference>
<protein>
    <recommendedName>
        <fullName evidence="7">Gamma-glutamyl phosphate reductase</fullName>
        <shortName evidence="7">GPR</shortName>
        <ecNumber evidence="7">1.2.1.41</ecNumber>
    </recommendedName>
    <alternativeName>
        <fullName evidence="7">Glutamate-5-semialdehyde dehydrogenase</fullName>
    </alternativeName>
    <alternativeName>
        <fullName evidence="7">Glutamyl-gamma-semialdehyde dehydrogenase</fullName>
        <shortName evidence="7">GSA dehydrogenase</shortName>
    </alternativeName>
</protein>
<dbReference type="Gene3D" id="3.40.605.10">
    <property type="entry name" value="Aldehyde Dehydrogenase, Chain A, domain 1"/>
    <property type="match status" value="1"/>
</dbReference>
<dbReference type="GO" id="GO:0004350">
    <property type="term" value="F:glutamate-5-semialdehyde dehydrogenase activity"/>
    <property type="evidence" value="ECO:0007669"/>
    <property type="project" value="UniProtKB-UniRule"/>
</dbReference>
<dbReference type="Pfam" id="PF00171">
    <property type="entry name" value="Aldedh"/>
    <property type="match status" value="2"/>
</dbReference>
<evidence type="ECO:0000256" key="6">
    <source>
        <dbReference type="ARBA" id="ARBA00049024"/>
    </source>
</evidence>
<evidence type="ECO:0000256" key="5">
    <source>
        <dbReference type="ARBA" id="ARBA00023002"/>
    </source>
</evidence>
<dbReference type="NCBIfam" id="NF001221">
    <property type="entry name" value="PRK00197.1"/>
    <property type="match status" value="1"/>
</dbReference>
<keyword evidence="2 7" id="KW-0028">Amino-acid biosynthesis</keyword>
<feature type="domain" description="Aldehyde dehydrogenase" evidence="8">
    <location>
        <begin position="5"/>
        <end position="270"/>
    </location>
</feature>